<protein>
    <submittedName>
        <fullName evidence="2">Zinc-binding dehydrogenase</fullName>
    </submittedName>
</protein>
<dbReference type="RefSeq" id="WP_376941842.1">
    <property type="nucleotide sequence ID" value="NZ_CP171449.1"/>
</dbReference>
<comment type="caution">
    <text evidence="2">The sequence shown here is derived from an EMBL/GenBank/DDBJ whole genome shotgun (WGS) entry which is preliminary data.</text>
</comment>
<dbReference type="InterPro" id="IPR020843">
    <property type="entry name" value="ER"/>
</dbReference>
<dbReference type="SMART" id="SM00829">
    <property type="entry name" value="PKS_ER"/>
    <property type="match status" value="1"/>
</dbReference>
<dbReference type="InterPro" id="IPR052585">
    <property type="entry name" value="Lipid_raft_assoc_Zn_ADH"/>
</dbReference>
<feature type="domain" description="Enoyl reductase (ER)" evidence="1">
    <location>
        <begin position="19"/>
        <end position="328"/>
    </location>
</feature>
<evidence type="ECO:0000259" key="1">
    <source>
        <dbReference type="SMART" id="SM00829"/>
    </source>
</evidence>
<dbReference type="InterPro" id="IPR013154">
    <property type="entry name" value="ADH-like_N"/>
</dbReference>
<evidence type="ECO:0000313" key="2">
    <source>
        <dbReference type="EMBL" id="MFC0708146.1"/>
    </source>
</evidence>
<dbReference type="InterPro" id="IPR011032">
    <property type="entry name" value="GroES-like_sf"/>
</dbReference>
<sequence length="331" mass="35869">MQDESLPTDYRAWVWRGSAAPLDLKLERLARPPLEAGQALVRNATIGLNPVDWKVLGGALVNWRPGHVPGVDGAGVVVAVGAGVAQQWLGQRVAYHTSLQRPGSFAEYTPVAARALMRLPDALDFEVAASFPCPALTAWLTIEKLPVQPGQPILIGGAGGAVGHYLVQLASARGFAVTTMSHPRHWERLRTLGAQDCIAGPLATGQRWAPDNGRFFAVIDSVNEDHAERLAPALLANGHLVCIQGRVPHWPCEPFGRALSLHEVALGALHVFGDDAAWACLTAAGERMLGELAERRLQPETRLARDFGELAQLLEELRHRRFSGKPLVRVR</sequence>
<dbReference type="PANTHER" id="PTHR43482">
    <property type="entry name" value="PROTEIN AST1-RELATED"/>
    <property type="match status" value="1"/>
</dbReference>
<dbReference type="CDD" id="cd08271">
    <property type="entry name" value="MDR5"/>
    <property type="match status" value="1"/>
</dbReference>
<keyword evidence="3" id="KW-1185">Reference proteome</keyword>
<organism evidence="2 3">
    <name type="scientific">Azorhizophilus paspali</name>
    <name type="common">Azotobacter paspali</name>
    <dbReference type="NCBI Taxonomy" id="69963"/>
    <lineage>
        <taxon>Bacteria</taxon>
        <taxon>Pseudomonadati</taxon>
        <taxon>Pseudomonadota</taxon>
        <taxon>Gammaproteobacteria</taxon>
        <taxon>Pseudomonadales</taxon>
        <taxon>Pseudomonadaceae</taxon>
        <taxon>Azorhizophilus</taxon>
    </lineage>
</organism>
<dbReference type="PANTHER" id="PTHR43482:SF1">
    <property type="entry name" value="PROTEIN AST1-RELATED"/>
    <property type="match status" value="1"/>
</dbReference>
<dbReference type="Gene3D" id="3.40.50.720">
    <property type="entry name" value="NAD(P)-binding Rossmann-like Domain"/>
    <property type="match status" value="1"/>
</dbReference>
<gene>
    <name evidence="2" type="ORF">ACFFGX_00470</name>
</gene>
<reference evidence="2 3" key="1">
    <citation type="submission" date="2024-09" db="EMBL/GenBank/DDBJ databases">
        <authorList>
            <person name="Sun Q."/>
            <person name="Mori K."/>
        </authorList>
    </citation>
    <scope>NUCLEOTIDE SEQUENCE [LARGE SCALE GENOMIC DNA]</scope>
    <source>
        <strain evidence="2 3">NCAIM B.01794</strain>
    </source>
</reference>
<dbReference type="SUPFAM" id="SSF51735">
    <property type="entry name" value="NAD(P)-binding Rossmann-fold domains"/>
    <property type="match status" value="1"/>
</dbReference>
<dbReference type="SUPFAM" id="SSF50129">
    <property type="entry name" value="GroES-like"/>
    <property type="match status" value="1"/>
</dbReference>
<dbReference type="EMBL" id="JBHLSS010000003">
    <property type="protein sequence ID" value="MFC0708146.1"/>
    <property type="molecule type" value="Genomic_DNA"/>
</dbReference>
<dbReference type="Gene3D" id="3.90.180.10">
    <property type="entry name" value="Medium-chain alcohol dehydrogenases, catalytic domain"/>
    <property type="match status" value="1"/>
</dbReference>
<dbReference type="Pfam" id="PF08240">
    <property type="entry name" value="ADH_N"/>
    <property type="match status" value="1"/>
</dbReference>
<dbReference type="Proteomes" id="UP001589891">
    <property type="component" value="Unassembled WGS sequence"/>
</dbReference>
<accession>A0ABV6SGC3</accession>
<name>A0ABV6SGC3_AZOPA</name>
<evidence type="ECO:0000313" key="3">
    <source>
        <dbReference type="Proteomes" id="UP001589891"/>
    </source>
</evidence>
<proteinExistence type="predicted"/>
<dbReference type="InterPro" id="IPR036291">
    <property type="entry name" value="NAD(P)-bd_dom_sf"/>
</dbReference>